<gene>
    <name evidence="2" type="ORF">M431DRAFT_11841</name>
</gene>
<evidence type="ECO:0000313" key="3">
    <source>
        <dbReference type="Proteomes" id="UP000241690"/>
    </source>
</evidence>
<dbReference type="Proteomes" id="UP000241690">
    <property type="component" value="Unassembled WGS sequence"/>
</dbReference>
<evidence type="ECO:0000256" key="1">
    <source>
        <dbReference type="SAM" id="MobiDB-lite"/>
    </source>
</evidence>
<name>A0A2T3ZR79_TRIHA</name>
<evidence type="ECO:0000313" key="2">
    <source>
        <dbReference type="EMBL" id="PTB47303.1"/>
    </source>
</evidence>
<dbReference type="GeneID" id="36620593"/>
<protein>
    <submittedName>
        <fullName evidence="2">Uncharacterized protein</fullName>
    </submittedName>
</protein>
<dbReference type="EMBL" id="KZ679774">
    <property type="protein sequence ID" value="PTB47303.1"/>
    <property type="molecule type" value="Genomic_DNA"/>
</dbReference>
<organism evidence="2 3">
    <name type="scientific">Trichoderma harzianum CBS 226.95</name>
    <dbReference type="NCBI Taxonomy" id="983964"/>
    <lineage>
        <taxon>Eukaryota</taxon>
        <taxon>Fungi</taxon>
        <taxon>Dikarya</taxon>
        <taxon>Ascomycota</taxon>
        <taxon>Pezizomycotina</taxon>
        <taxon>Sordariomycetes</taxon>
        <taxon>Hypocreomycetidae</taxon>
        <taxon>Hypocreales</taxon>
        <taxon>Hypocreaceae</taxon>
        <taxon>Trichoderma</taxon>
    </lineage>
</organism>
<sequence>MKPVAPGPAIAFQPLKEKRRFGEALGADKMPSPSFNRARPSAAATATAAQTASRGLITSISNGAKEATDLSKEGKSLTRNKIIN</sequence>
<accession>A0A2T3ZR79</accession>
<dbReference type="AlphaFoldDB" id="A0A2T3ZR79"/>
<dbReference type="RefSeq" id="XP_024766980.1">
    <property type="nucleotide sequence ID" value="XM_024912034.1"/>
</dbReference>
<keyword evidence="3" id="KW-1185">Reference proteome</keyword>
<feature type="region of interest" description="Disordered" evidence="1">
    <location>
        <begin position="24"/>
        <end position="47"/>
    </location>
</feature>
<proteinExistence type="predicted"/>
<reference evidence="2 3" key="1">
    <citation type="submission" date="2016-07" db="EMBL/GenBank/DDBJ databases">
        <title>Multiple horizontal gene transfer events from other fungi enriched the ability of initially mycotrophic Trichoderma (Ascomycota) to feed on dead plant biomass.</title>
        <authorList>
            <consortium name="DOE Joint Genome Institute"/>
            <person name="Aerts A."/>
            <person name="Atanasova L."/>
            <person name="Chenthamara K."/>
            <person name="Zhang J."/>
            <person name="Grujic M."/>
            <person name="Henrissat B."/>
            <person name="Kuo A."/>
            <person name="Salamov A."/>
            <person name="Lipzen A."/>
            <person name="Labutti K."/>
            <person name="Barry K."/>
            <person name="Miao Y."/>
            <person name="Rahimi M.J."/>
            <person name="Shen Q."/>
            <person name="Grigoriev I.V."/>
            <person name="Kubicek C.P."/>
            <person name="Druzhinina I.S."/>
        </authorList>
    </citation>
    <scope>NUCLEOTIDE SEQUENCE [LARGE SCALE GENOMIC DNA]</scope>
    <source>
        <strain evidence="2 3">CBS 226.95</strain>
    </source>
</reference>